<accession>A0AAV2JMM2</accession>
<sequence length="70" mass="8377">MTNVSDDYQINEYRSLEAEPWALSWTNQRHRSTTPMERAMAFAMPSAPCKDGEWRWRMPTQLFLDFLHLI</sequence>
<evidence type="ECO:0000313" key="1">
    <source>
        <dbReference type="EMBL" id="CAL1577870.1"/>
    </source>
</evidence>
<keyword evidence="2" id="KW-1185">Reference proteome</keyword>
<reference evidence="1 2" key="1">
    <citation type="submission" date="2024-04" db="EMBL/GenBank/DDBJ databases">
        <authorList>
            <person name="Waldvogel A.-M."/>
            <person name="Schoenle A."/>
        </authorList>
    </citation>
    <scope>NUCLEOTIDE SEQUENCE [LARGE SCALE GENOMIC DNA]</scope>
</reference>
<proteinExistence type="predicted"/>
<dbReference type="Proteomes" id="UP001497482">
    <property type="component" value="Chromosome 13"/>
</dbReference>
<name>A0AAV2JMM2_KNICA</name>
<gene>
    <name evidence="1" type="ORF">KC01_LOCUS9148</name>
</gene>
<dbReference type="AlphaFoldDB" id="A0AAV2JMM2"/>
<evidence type="ECO:0000313" key="2">
    <source>
        <dbReference type="Proteomes" id="UP001497482"/>
    </source>
</evidence>
<organism evidence="1 2">
    <name type="scientific">Knipowitschia caucasica</name>
    <name type="common">Caucasian dwarf goby</name>
    <name type="synonym">Pomatoschistus caucasicus</name>
    <dbReference type="NCBI Taxonomy" id="637954"/>
    <lineage>
        <taxon>Eukaryota</taxon>
        <taxon>Metazoa</taxon>
        <taxon>Chordata</taxon>
        <taxon>Craniata</taxon>
        <taxon>Vertebrata</taxon>
        <taxon>Euteleostomi</taxon>
        <taxon>Actinopterygii</taxon>
        <taxon>Neopterygii</taxon>
        <taxon>Teleostei</taxon>
        <taxon>Neoteleostei</taxon>
        <taxon>Acanthomorphata</taxon>
        <taxon>Gobiaria</taxon>
        <taxon>Gobiiformes</taxon>
        <taxon>Gobioidei</taxon>
        <taxon>Gobiidae</taxon>
        <taxon>Gobiinae</taxon>
        <taxon>Knipowitschia</taxon>
    </lineage>
</organism>
<protein>
    <submittedName>
        <fullName evidence="1">Uncharacterized protein</fullName>
    </submittedName>
</protein>
<dbReference type="EMBL" id="OZ035835">
    <property type="protein sequence ID" value="CAL1577870.1"/>
    <property type="molecule type" value="Genomic_DNA"/>
</dbReference>